<evidence type="ECO:0000259" key="9">
    <source>
        <dbReference type="Pfam" id="PF00892"/>
    </source>
</evidence>
<dbReference type="AlphaFoldDB" id="A0AAJ1WGF7"/>
<feature type="domain" description="EamA" evidence="9">
    <location>
        <begin position="7"/>
        <end position="145"/>
    </location>
</feature>
<keyword evidence="7 8" id="KW-0472">Membrane</keyword>
<evidence type="ECO:0000256" key="8">
    <source>
        <dbReference type="SAM" id="Phobius"/>
    </source>
</evidence>
<dbReference type="PANTHER" id="PTHR22911:SF137">
    <property type="entry name" value="SOLUTE CARRIER FAMILY 35 MEMBER G2-RELATED"/>
    <property type="match status" value="1"/>
</dbReference>
<evidence type="ECO:0000256" key="1">
    <source>
        <dbReference type="ARBA" id="ARBA00004651"/>
    </source>
</evidence>
<comment type="caution">
    <text evidence="10">The sequence shown here is derived from an EMBL/GenBank/DDBJ whole genome shotgun (WGS) entry which is preliminary data.</text>
</comment>
<protein>
    <submittedName>
        <fullName evidence="10">Chloramphenicol-sensitive protein RarD</fullName>
    </submittedName>
</protein>
<dbReference type="InterPro" id="IPR000620">
    <property type="entry name" value="EamA_dom"/>
</dbReference>
<keyword evidence="4" id="KW-1003">Cell membrane</keyword>
<name>A0AAJ1WGF7_9BACI</name>
<evidence type="ECO:0000256" key="5">
    <source>
        <dbReference type="ARBA" id="ARBA00022692"/>
    </source>
</evidence>
<feature type="transmembrane region" description="Helical" evidence="8">
    <location>
        <begin position="107"/>
        <end position="124"/>
    </location>
</feature>
<feature type="transmembrane region" description="Helical" evidence="8">
    <location>
        <begin position="213"/>
        <end position="233"/>
    </location>
</feature>
<accession>A0AAJ1WGF7</accession>
<evidence type="ECO:0000256" key="6">
    <source>
        <dbReference type="ARBA" id="ARBA00022989"/>
    </source>
</evidence>
<evidence type="ECO:0000313" key="11">
    <source>
        <dbReference type="Proteomes" id="UP001237207"/>
    </source>
</evidence>
<dbReference type="InterPro" id="IPR004626">
    <property type="entry name" value="RarD"/>
</dbReference>
<feature type="transmembrane region" description="Helical" evidence="8">
    <location>
        <begin position="77"/>
        <end position="95"/>
    </location>
</feature>
<dbReference type="Pfam" id="PF00892">
    <property type="entry name" value="EamA"/>
    <property type="match status" value="2"/>
</dbReference>
<feature type="transmembrane region" description="Helical" evidence="8">
    <location>
        <begin position="131"/>
        <end position="147"/>
    </location>
</feature>
<feature type="transmembrane region" description="Helical" evidence="8">
    <location>
        <begin position="153"/>
        <end position="170"/>
    </location>
</feature>
<dbReference type="InterPro" id="IPR037185">
    <property type="entry name" value="EmrE-like"/>
</dbReference>
<feature type="transmembrane region" description="Helical" evidence="8">
    <location>
        <begin position="38"/>
        <end position="56"/>
    </location>
</feature>
<dbReference type="RefSeq" id="WP_307257013.1">
    <property type="nucleotide sequence ID" value="NZ_JAUSUC010000013.1"/>
</dbReference>
<keyword evidence="11" id="KW-1185">Reference proteome</keyword>
<dbReference type="GO" id="GO:0005886">
    <property type="term" value="C:plasma membrane"/>
    <property type="evidence" value="ECO:0007669"/>
    <property type="project" value="UniProtKB-SubCell"/>
</dbReference>
<gene>
    <name evidence="10" type="ORF">J2S13_001411</name>
</gene>
<organism evidence="10 11">
    <name type="scientific">Oikeobacillus pervagus</name>
    <dbReference type="NCBI Taxonomy" id="1325931"/>
    <lineage>
        <taxon>Bacteria</taxon>
        <taxon>Bacillati</taxon>
        <taxon>Bacillota</taxon>
        <taxon>Bacilli</taxon>
        <taxon>Bacillales</taxon>
        <taxon>Bacillaceae</taxon>
        <taxon>Oikeobacillus</taxon>
    </lineage>
</organism>
<sequence>MKHNLRAGVLYVGMAYLIWGLFPLYWKLLQHVSSDEILTNRIVWSFVFMILLLAVIKKWRIFQETFKEIIQFPKKGLALFVASVLVSGNWFIYIWAVNHDRIIETSLGYYINPLVSVLLGVLVLKESLSKAQILAFILALIGVLIQTLSYGEFPWVALGVAFTFSFYSLAKKMIKVDSSVGLTLETMSITPFAILFMMILSQRGQLALFHQSLSTDLLLIGGGILTAIPLLFFAKGAQQIPLYLVGFLQYITPTMTLLLGIFVYNEPFTTNQLVSFMFIWTALFLFSLSQMKWGKAVVRKKAKNEFLA</sequence>
<feature type="transmembrane region" description="Helical" evidence="8">
    <location>
        <begin position="7"/>
        <end position="26"/>
    </location>
</feature>
<dbReference type="PANTHER" id="PTHR22911">
    <property type="entry name" value="ACYL-MALONYL CONDENSING ENZYME-RELATED"/>
    <property type="match status" value="1"/>
</dbReference>
<keyword evidence="6 8" id="KW-1133">Transmembrane helix</keyword>
<dbReference type="EMBL" id="JAUSUC010000013">
    <property type="protein sequence ID" value="MDQ0215012.1"/>
    <property type="molecule type" value="Genomic_DNA"/>
</dbReference>
<feature type="transmembrane region" description="Helical" evidence="8">
    <location>
        <begin position="240"/>
        <end position="264"/>
    </location>
</feature>
<feature type="domain" description="EamA" evidence="9">
    <location>
        <begin position="156"/>
        <end position="287"/>
    </location>
</feature>
<dbReference type="Proteomes" id="UP001237207">
    <property type="component" value="Unassembled WGS sequence"/>
</dbReference>
<dbReference type="NCBIfam" id="TIGR00688">
    <property type="entry name" value="rarD"/>
    <property type="match status" value="1"/>
</dbReference>
<comment type="similarity">
    <text evidence="2">Belongs to the EamA transporter family.</text>
</comment>
<feature type="transmembrane region" description="Helical" evidence="8">
    <location>
        <begin position="182"/>
        <end position="201"/>
    </location>
</feature>
<evidence type="ECO:0000256" key="4">
    <source>
        <dbReference type="ARBA" id="ARBA00022475"/>
    </source>
</evidence>
<comment type="subcellular location">
    <subcellularLocation>
        <location evidence="1">Cell membrane</location>
        <topology evidence="1">Multi-pass membrane protein</topology>
    </subcellularLocation>
</comment>
<evidence type="ECO:0000256" key="3">
    <source>
        <dbReference type="ARBA" id="ARBA00022448"/>
    </source>
</evidence>
<keyword evidence="5 8" id="KW-0812">Transmembrane</keyword>
<keyword evidence="3" id="KW-0813">Transport</keyword>
<evidence type="ECO:0000256" key="7">
    <source>
        <dbReference type="ARBA" id="ARBA00023136"/>
    </source>
</evidence>
<evidence type="ECO:0000313" key="10">
    <source>
        <dbReference type="EMBL" id="MDQ0215012.1"/>
    </source>
</evidence>
<reference evidence="10" key="1">
    <citation type="submission" date="2023-07" db="EMBL/GenBank/DDBJ databases">
        <title>Genomic Encyclopedia of Type Strains, Phase IV (KMG-IV): sequencing the most valuable type-strain genomes for metagenomic binning, comparative biology and taxonomic classification.</title>
        <authorList>
            <person name="Goeker M."/>
        </authorList>
    </citation>
    <scope>NUCLEOTIDE SEQUENCE</scope>
    <source>
        <strain evidence="10">DSM 23947</strain>
    </source>
</reference>
<proteinExistence type="inferred from homology"/>
<evidence type="ECO:0000256" key="2">
    <source>
        <dbReference type="ARBA" id="ARBA00007362"/>
    </source>
</evidence>
<dbReference type="SUPFAM" id="SSF103481">
    <property type="entry name" value="Multidrug resistance efflux transporter EmrE"/>
    <property type="match status" value="2"/>
</dbReference>
<feature type="transmembrane region" description="Helical" evidence="8">
    <location>
        <begin position="270"/>
        <end position="291"/>
    </location>
</feature>